<feature type="region of interest" description="Disordered" evidence="2">
    <location>
        <begin position="1"/>
        <end position="84"/>
    </location>
</feature>
<evidence type="ECO:0000256" key="1">
    <source>
        <dbReference type="SAM" id="Coils"/>
    </source>
</evidence>
<accession>A0ABQ8TCI8</accession>
<comment type="caution">
    <text evidence="3">The sequence shown here is derived from an EMBL/GenBank/DDBJ whole genome shotgun (WGS) entry which is preliminary data.</text>
</comment>
<feature type="compositionally biased region" description="Pro residues" evidence="2">
    <location>
        <begin position="30"/>
        <end position="40"/>
    </location>
</feature>
<proteinExistence type="predicted"/>
<dbReference type="Proteomes" id="UP001148838">
    <property type="component" value="Unassembled WGS sequence"/>
</dbReference>
<feature type="compositionally biased region" description="Low complexity" evidence="2">
    <location>
        <begin position="112"/>
        <end position="121"/>
    </location>
</feature>
<feature type="non-terminal residue" evidence="3">
    <location>
        <position position="1"/>
    </location>
</feature>
<keyword evidence="1" id="KW-0175">Coiled coil</keyword>
<gene>
    <name evidence="3" type="ORF">ANN_05194</name>
</gene>
<dbReference type="EMBL" id="JAJSOF020000013">
    <property type="protein sequence ID" value="KAJ4443522.1"/>
    <property type="molecule type" value="Genomic_DNA"/>
</dbReference>
<feature type="coiled-coil region" evidence="1">
    <location>
        <begin position="153"/>
        <end position="180"/>
    </location>
</feature>
<evidence type="ECO:0000313" key="3">
    <source>
        <dbReference type="EMBL" id="KAJ4443522.1"/>
    </source>
</evidence>
<dbReference type="PANTHER" id="PTHR21608:SF7">
    <property type="entry name" value="KINESIN-LIKE PROTEIN CG14535"/>
    <property type="match status" value="1"/>
</dbReference>
<dbReference type="PANTHER" id="PTHR21608">
    <property type="entry name" value="KINESIN-LIKE PROTEIN CG14535"/>
    <property type="match status" value="1"/>
</dbReference>
<feature type="region of interest" description="Disordered" evidence="2">
    <location>
        <begin position="109"/>
        <end position="136"/>
    </location>
</feature>
<sequence length="248" mass="27854">LCRSRQTVQEEVRTVTGQAHDEDEEDEAPPVLPPALPPAPASTRLHRRLFGGKTRPQHPAMAPEGYDSGHDSGSPSPRPAKASCVSGLLAGRRPAVQCESSGYESVVRDSECSSFDSSQDSDPGEPHDPGGSKKVPVLQYCREDVERLERRWTEAQGRRIRELRAQQQELKQELAAAKTRLLIPSSRWSYERRCWHVAVHVEASMDCRHPSFLEALDRETQILRKRVEACKSHILMVTCFDSLLKPRD</sequence>
<evidence type="ECO:0000313" key="4">
    <source>
        <dbReference type="Proteomes" id="UP001148838"/>
    </source>
</evidence>
<keyword evidence="4" id="KW-1185">Reference proteome</keyword>
<reference evidence="3 4" key="1">
    <citation type="journal article" date="2022" name="Allergy">
        <title>Genome assembly and annotation of Periplaneta americana reveal a comprehensive cockroach allergen profile.</title>
        <authorList>
            <person name="Wang L."/>
            <person name="Xiong Q."/>
            <person name="Saelim N."/>
            <person name="Wang L."/>
            <person name="Nong W."/>
            <person name="Wan A.T."/>
            <person name="Shi M."/>
            <person name="Liu X."/>
            <person name="Cao Q."/>
            <person name="Hui J.H.L."/>
            <person name="Sookrung N."/>
            <person name="Leung T.F."/>
            <person name="Tungtrongchitr A."/>
            <person name="Tsui S.K.W."/>
        </authorList>
    </citation>
    <scope>NUCLEOTIDE SEQUENCE [LARGE SCALE GENOMIC DNA]</scope>
    <source>
        <strain evidence="3">PWHHKU_190912</strain>
    </source>
</reference>
<protein>
    <submittedName>
        <fullName evidence="3">Uncharacterized protein</fullName>
    </submittedName>
</protein>
<evidence type="ECO:0000256" key="2">
    <source>
        <dbReference type="SAM" id="MobiDB-lite"/>
    </source>
</evidence>
<name>A0ABQ8TCI8_PERAM</name>
<organism evidence="3 4">
    <name type="scientific">Periplaneta americana</name>
    <name type="common">American cockroach</name>
    <name type="synonym">Blatta americana</name>
    <dbReference type="NCBI Taxonomy" id="6978"/>
    <lineage>
        <taxon>Eukaryota</taxon>
        <taxon>Metazoa</taxon>
        <taxon>Ecdysozoa</taxon>
        <taxon>Arthropoda</taxon>
        <taxon>Hexapoda</taxon>
        <taxon>Insecta</taxon>
        <taxon>Pterygota</taxon>
        <taxon>Neoptera</taxon>
        <taxon>Polyneoptera</taxon>
        <taxon>Dictyoptera</taxon>
        <taxon>Blattodea</taxon>
        <taxon>Blattoidea</taxon>
        <taxon>Blattidae</taxon>
        <taxon>Blattinae</taxon>
        <taxon>Periplaneta</taxon>
    </lineage>
</organism>
<dbReference type="InterPro" id="IPR027640">
    <property type="entry name" value="Kinesin-like_fam"/>
</dbReference>